<dbReference type="EMBL" id="RKHY01000001">
    <property type="protein sequence ID" value="ROS44087.1"/>
    <property type="molecule type" value="Genomic_DNA"/>
</dbReference>
<sequence length="88" mass="9274">MSSTMNQITSRPNRTVRIATFLFALTVVFFLLAGLAIVVGQIATLAAGEATAARHWAAAVAPYAFGGASVAGLLSFALSYRKQDPDRD</sequence>
<protein>
    <submittedName>
        <fullName evidence="2">Uncharacterized protein</fullName>
    </submittedName>
</protein>
<organism evidence="2 3">
    <name type="scientific">Amycolatopsis thermoflava</name>
    <dbReference type="NCBI Taxonomy" id="84480"/>
    <lineage>
        <taxon>Bacteria</taxon>
        <taxon>Bacillati</taxon>
        <taxon>Actinomycetota</taxon>
        <taxon>Actinomycetes</taxon>
        <taxon>Pseudonocardiales</taxon>
        <taxon>Pseudonocardiaceae</taxon>
        <taxon>Amycolatopsis</taxon>
        <taxon>Amycolatopsis methanolica group</taxon>
    </lineage>
</organism>
<reference evidence="2 3" key="1">
    <citation type="submission" date="2018-11" db="EMBL/GenBank/DDBJ databases">
        <title>Sequencing the genomes of 1000 actinobacteria strains.</title>
        <authorList>
            <person name="Klenk H.-P."/>
        </authorList>
    </citation>
    <scope>NUCLEOTIDE SEQUENCE [LARGE SCALE GENOMIC DNA]</scope>
    <source>
        <strain evidence="2 3">DSM 44348</strain>
    </source>
</reference>
<dbReference type="Proteomes" id="UP000274843">
    <property type="component" value="Unassembled WGS sequence"/>
</dbReference>
<evidence type="ECO:0000256" key="1">
    <source>
        <dbReference type="SAM" id="Phobius"/>
    </source>
</evidence>
<dbReference type="RefSeq" id="WP_148085745.1">
    <property type="nucleotide sequence ID" value="NZ_CBDRBM010000023.1"/>
</dbReference>
<proteinExistence type="predicted"/>
<keyword evidence="3" id="KW-1185">Reference proteome</keyword>
<feature type="transmembrane region" description="Helical" evidence="1">
    <location>
        <begin position="21"/>
        <end position="43"/>
    </location>
</feature>
<keyword evidence="1" id="KW-0472">Membrane</keyword>
<accession>A0A3N2H599</accession>
<dbReference type="GeneID" id="301847779"/>
<evidence type="ECO:0000313" key="2">
    <source>
        <dbReference type="EMBL" id="ROS44087.1"/>
    </source>
</evidence>
<evidence type="ECO:0000313" key="3">
    <source>
        <dbReference type="Proteomes" id="UP000274843"/>
    </source>
</evidence>
<name>A0A3N2H599_9PSEU</name>
<feature type="transmembrane region" description="Helical" evidence="1">
    <location>
        <begin position="55"/>
        <end position="78"/>
    </location>
</feature>
<comment type="caution">
    <text evidence="2">The sequence shown here is derived from an EMBL/GenBank/DDBJ whole genome shotgun (WGS) entry which is preliminary data.</text>
</comment>
<keyword evidence="1" id="KW-0812">Transmembrane</keyword>
<keyword evidence="1" id="KW-1133">Transmembrane helix</keyword>
<gene>
    <name evidence="2" type="ORF">EDD35_6514</name>
</gene>
<dbReference type="AlphaFoldDB" id="A0A3N2H599"/>